<dbReference type="InterPro" id="IPR036397">
    <property type="entry name" value="RNaseH_sf"/>
</dbReference>
<dbReference type="InterPro" id="IPR012337">
    <property type="entry name" value="RNaseH-like_sf"/>
</dbReference>
<organism evidence="1">
    <name type="scientific">viral metagenome</name>
    <dbReference type="NCBI Taxonomy" id="1070528"/>
    <lineage>
        <taxon>unclassified sequences</taxon>
        <taxon>metagenomes</taxon>
        <taxon>organismal metagenomes</taxon>
    </lineage>
</organism>
<dbReference type="Gene3D" id="3.30.420.10">
    <property type="entry name" value="Ribonuclease H-like superfamily/Ribonuclease H"/>
    <property type="match status" value="1"/>
</dbReference>
<proteinExistence type="predicted"/>
<dbReference type="AlphaFoldDB" id="A0A6C0AM89"/>
<protein>
    <recommendedName>
        <fullName evidence="2">Mitochondrial resolvase Ydc2 catalytic domain-containing protein</fullName>
    </recommendedName>
</protein>
<evidence type="ECO:0008006" key="2">
    <source>
        <dbReference type="Google" id="ProtNLM"/>
    </source>
</evidence>
<name>A0A6C0AM89_9ZZZZ</name>
<reference evidence="1" key="1">
    <citation type="journal article" date="2020" name="Nature">
        <title>Giant virus diversity and host interactions through global metagenomics.</title>
        <authorList>
            <person name="Schulz F."/>
            <person name="Roux S."/>
            <person name="Paez-Espino D."/>
            <person name="Jungbluth S."/>
            <person name="Walsh D.A."/>
            <person name="Denef V.J."/>
            <person name="McMahon K.D."/>
            <person name="Konstantinidis K.T."/>
            <person name="Eloe-Fadrosh E.A."/>
            <person name="Kyrpides N.C."/>
            <person name="Woyke T."/>
        </authorList>
    </citation>
    <scope>NUCLEOTIDE SEQUENCE</scope>
    <source>
        <strain evidence="1">GVMAG-S-1091796-13</strain>
    </source>
</reference>
<evidence type="ECO:0000313" key="1">
    <source>
        <dbReference type="EMBL" id="QHS80898.1"/>
    </source>
</evidence>
<dbReference type="EMBL" id="MN740726">
    <property type="protein sequence ID" value="QHS80898.1"/>
    <property type="molecule type" value="Genomic_DNA"/>
</dbReference>
<sequence>MILAIDIGIKNLSLCCMNSTNSQDISTYKIHLWDVYDTLEEKTYFCQSKKQKGEDLCNKKCLYKWSNKETKEIVHCCKIHFPKVLLPLKKENEFKKRLVNDYLLQDIAKIVLKKFQEIYETNIDIFNQLTTIIIELQPKINQKMKFISHIIYGKLVELFYDKKTTIRFVRAAHKLRAYTGPIIECKLKSLYAKRKWLSIQYTNWFLENKFSLDQKEFWLKHFDSHSKLDDMSDVFLMCINAIFGIPKRQLVNKNGSCIK</sequence>
<dbReference type="GO" id="GO:0003676">
    <property type="term" value="F:nucleic acid binding"/>
    <property type="evidence" value="ECO:0007669"/>
    <property type="project" value="InterPro"/>
</dbReference>
<dbReference type="SUPFAM" id="SSF53098">
    <property type="entry name" value="Ribonuclease H-like"/>
    <property type="match status" value="1"/>
</dbReference>
<accession>A0A6C0AM89</accession>